<feature type="transmembrane region" description="Helical" evidence="1">
    <location>
        <begin position="30"/>
        <end position="49"/>
    </location>
</feature>
<organism evidence="2">
    <name type="scientific">metagenome</name>
    <dbReference type="NCBI Taxonomy" id="256318"/>
    <lineage>
        <taxon>unclassified sequences</taxon>
        <taxon>metagenomes</taxon>
    </lineage>
</organism>
<name>A0A2P2CKV1_9ZZZZ</name>
<protein>
    <submittedName>
        <fullName evidence="2">Uncharacterized protein</fullName>
    </submittedName>
</protein>
<dbReference type="AlphaFoldDB" id="A0A2P2CKV1"/>
<gene>
    <name evidence="2" type="ORF">NOCA190018</name>
</gene>
<feature type="transmembrane region" description="Helical" evidence="1">
    <location>
        <begin position="61"/>
        <end position="79"/>
    </location>
</feature>
<proteinExistence type="predicted"/>
<accession>A0A2P2CKV1</accession>
<evidence type="ECO:0000256" key="1">
    <source>
        <dbReference type="SAM" id="Phobius"/>
    </source>
</evidence>
<sequence>MLATLLVAAAMVICLGVAYAACGAAPSRSRVLGTSLLGILASVVAWMLLGTVMTVPESGVAALAVFLIALSAGLARTGSRASARGPA</sequence>
<reference evidence="2" key="1">
    <citation type="submission" date="2015-08" db="EMBL/GenBank/DDBJ databases">
        <authorList>
            <person name="Babu N.S."/>
            <person name="Beckwith C.J."/>
            <person name="Beseler K.G."/>
            <person name="Brison A."/>
            <person name="Carone J.V."/>
            <person name="Caskin T.P."/>
            <person name="Diamond M."/>
            <person name="Durham M.E."/>
            <person name="Foxe J.M."/>
            <person name="Go M."/>
            <person name="Henderson B.A."/>
            <person name="Jones I.B."/>
            <person name="McGettigan J.A."/>
            <person name="Micheletti S.J."/>
            <person name="Nasrallah M.E."/>
            <person name="Ortiz D."/>
            <person name="Piller C.R."/>
            <person name="Privatt S.R."/>
            <person name="Schneider S.L."/>
            <person name="Sharp S."/>
            <person name="Smith T.C."/>
            <person name="Stanton J.D."/>
            <person name="Ullery H.E."/>
            <person name="Wilson R.J."/>
            <person name="Serrano M.G."/>
            <person name="Buck G."/>
            <person name="Lee V."/>
            <person name="Wang Y."/>
            <person name="Carvalho R."/>
            <person name="Voegtly L."/>
            <person name="Shi R."/>
            <person name="Duckworth R."/>
            <person name="Johnson A."/>
            <person name="Loviza R."/>
            <person name="Walstead R."/>
            <person name="Shah Z."/>
            <person name="Kiflezghi M."/>
            <person name="Wade K."/>
            <person name="Ball S.L."/>
            <person name="Bradley K.W."/>
            <person name="Asai D.J."/>
            <person name="Bowman C.A."/>
            <person name="Russell D.A."/>
            <person name="Pope W.H."/>
            <person name="Jacobs-Sera D."/>
            <person name="Hendrix R.W."/>
            <person name="Hatfull G.F."/>
        </authorList>
    </citation>
    <scope>NUCLEOTIDE SEQUENCE</scope>
</reference>
<evidence type="ECO:0000313" key="2">
    <source>
        <dbReference type="EMBL" id="CUR62580.1"/>
    </source>
</evidence>
<keyword evidence="1" id="KW-0812">Transmembrane</keyword>
<dbReference type="EMBL" id="CZKB01000029">
    <property type="protein sequence ID" value="CUR62580.1"/>
    <property type="molecule type" value="Genomic_DNA"/>
</dbReference>
<keyword evidence="1" id="KW-1133">Transmembrane helix</keyword>
<keyword evidence="1" id="KW-0472">Membrane</keyword>